<proteinExistence type="predicted"/>
<evidence type="ECO:0000313" key="2">
    <source>
        <dbReference type="Proteomes" id="UP001174691"/>
    </source>
</evidence>
<protein>
    <recommendedName>
        <fullName evidence="3">Fe2OG dioxygenase domain-containing protein</fullName>
    </recommendedName>
</protein>
<dbReference type="PANTHER" id="PTHR33099:SF7">
    <property type="entry name" value="MYND-TYPE DOMAIN-CONTAINING PROTEIN"/>
    <property type="match status" value="1"/>
</dbReference>
<dbReference type="EMBL" id="JANBVN010000199">
    <property type="protein sequence ID" value="KAJ9133608.1"/>
    <property type="molecule type" value="Genomic_DNA"/>
</dbReference>
<keyword evidence="2" id="KW-1185">Reference proteome</keyword>
<comment type="caution">
    <text evidence="1">The sequence shown here is derived from an EMBL/GenBank/DDBJ whole genome shotgun (WGS) entry which is preliminary data.</text>
</comment>
<accession>A0AA38RJM4</accession>
<evidence type="ECO:0000313" key="1">
    <source>
        <dbReference type="EMBL" id="KAJ9133608.1"/>
    </source>
</evidence>
<dbReference type="PANTHER" id="PTHR33099">
    <property type="entry name" value="FE2OG DIOXYGENASE DOMAIN-CONTAINING PROTEIN"/>
    <property type="match status" value="1"/>
</dbReference>
<organism evidence="1 2">
    <name type="scientific">Coniochaeta hoffmannii</name>
    <dbReference type="NCBI Taxonomy" id="91930"/>
    <lineage>
        <taxon>Eukaryota</taxon>
        <taxon>Fungi</taxon>
        <taxon>Dikarya</taxon>
        <taxon>Ascomycota</taxon>
        <taxon>Pezizomycotina</taxon>
        <taxon>Sordariomycetes</taxon>
        <taxon>Sordariomycetidae</taxon>
        <taxon>Coniochaetales</taxon>
        <taxon>Coniochaetaceae</taxon>
        <taxon>Coniochaeta</taxon>
    </lineage>
</organism>
<evidence type="ECO:0008006" key="3">
    <source>
        <dbReference type="Google" id="ProtNLM"/>
    </source>
</evidence>
<name>A0AA38RJM4_9PEZI</name>
<sequence length="354" mass="38769">MSQPDALSDDISRELGVFVASKSFTFAYRGSIPIQTVAVNPSKRGRKDNILSTTPVTIRWDSPQGNETISVAKITFPITKSDREASLAKLAQDCQPASFGYKGKDVLDETHRKATKMDRSTFSSDFYPYELGIINTITQVLLPNAKKGILTSSVRAKLYKLNIYSYPSGFFKSHVDTPRSEAQFGSLVVSLPYHHEGGQLVAAFYSDYKHEVKKLTEDHGVTLTYNLYYAPGVGDLAEHAPAMNVTTLPLYHKVHGALSEPEFMRDGGMLGIHCTHAYAHSTQSGGKALPAVLKGSDMAVYAVFRAHGLEVYWLTHPGPQELEEASLVHLTYSNQASVNTNLDPASIPTGSHAE</sequence>
<gene>
    <name evidence="1" type="ORF">NKR19_g9003</name>
</gene>
<reference evidence="1" key="1">
    <citation type="submission" date="2022-07" db="EMBL/GenBank/DDBJ databases">
        <title>Fungi with potential for degradation of polypropylene.</title>
        <authorList>
            <person name="Gostincar C."/>
        </authorList>
    </citation>
    <scope>NUCLEOTIDE SEQUENCE</scope>
    <source>
        <strain evidence="1">EXF-13287</strain>
    </source>
</reference>
<dbReference type="Proteomes" id="UP001174691">
    <property type="component" value="Unassembled WGS sequence"/>
</dbReference>
<dbReference type="AlphaFoldDB" id="A0AA38RJM4"/>